<dbReference type="InterPro" id="IPR032675">
    <property type="entry name" value="LRR_dom_sf"/>
</dbReference>
<dbReference type="PANTHER" id="PTHR45842">
    <property type="entry name" value="SYNAPTIC ADHESION-LIKE MOLECULE SALM"/>
    <property type="match status" value="1"/>
</dbReference>
<accession>A0A8B6CBD3</accession>
<keyword evidence="4" id="KW-1015">Disulfide bond</keyword>
<evidence type="ECO:0000259" key="7">
    <source>
        <dbReference type="SMART" id="SM00013"/>
    </source>
</evidence>
<gene>
    <name evidence="8" type="ORF">MGAL_10B061982</name>
</gene>
<dbReference type="SMART" id="SM00013">
    <property type="entry name" value="LRRNT"/>
    <property type="match status" value="1"/>
</dbReference>
<evidence type="ECO:0000256" key="3">
    <source>
        <dbReference type="ARBA" id="ARBA00022737"/>
    </source>
</evidence>
<evidence type="ECO:0000256" key="1">
    <source>
        <dbReference type="ARBA" id="ARBA00022614"/>
    </source>
</evidence>
<protein>
    <recommendedName>
        <fullName evidence="7">LRRNT domain-containing protein</fullName>
    </recommendedName>
</protein>
<feature type="domain" description="LRRNT" evidence="7">
    <location>
        <begin position="23"/>
        <end position="59"/>
    </location>
</feature>
<dbReference type="FunFam" id="2.20.100.10:FF:000001">
    <property type="entry name" value="semaphorin-5A isoform X1"/>
    <property type="match status" value="1"/>
</dbReference>
<dbReference type="SUPFAM" id="SSF52058">
    <property type="entry name" value="L domain-like"/>
    <property type="match status" value="1"/>
</dbReference>
<dbReference type="Gene3D" id="2.20.100.10">
    <property type="entry name" value="Thrombospondin type-1 (TSP1) repeat"/>
    <property type="match status" value="1"/>
</dbReference>
<dbReference type="InterPro" id="IPR000372">
    <property type="entry name" value="LRRNT"/>
</dbReference>
<keyword evidence="3" id="KW-0677">Repeat</keyword>
<dbReference type="InterPro" id="IPR000884">
    <property type="entry name" value="TSP1_rpt"/>
</dbReference>
<proteinExistence type="predicted"/>
<feature type="signal peptide" evidence="6">
    <location>
        <begin position="1"/>
        <end position="19"/>
    </location>
</feature>
<dbReference type="PANTHER" id="PTHR45842:SF12">
    <property type="entry name" value="KEKKON 5, ISOFORM A"/>
    <property type="match status" value="1"/>
</dbReference>
<organism evidence="8 9">
    <name type="scientific">Mytilus galloprovincialis</name>
    <name type="common">Mediterranean mussel</name>
    <dbReference type="NCBI Taxonomy" id="29158"/>
    <lineage>
        <taxon>Eukaryota</taxon>
        <taxon>Metazoa</taxon>
        <taxon>Spiralia</taxon>
        <taxon>Lophotrochozoa</taxon>
        <taxon>Mollusca</taxon>
        <taxon>Bivalvia</taxon>
        <taxon>Autobranchia</taxon>
        <taxon>Pteriomorphia</taxon>
        <taxon>Mytilida</taxon>
        <taxon>Mytiloidea</taxon>
        <taxon>Mytilidae</taxon>
        <taxon>Mytilinae</taxon>
        <taxon>Mytilus</taxon>
    </lineage>
</organism>
<dbReference type="InterPro" id="IPR050467">
    <property type="entry name" value="LRFN"/>
</dbReference>
<dbReference type="PROSITE" id="PS51450">
    <property type="entry name" value="LRR"/>
    <property type="match status" value="1"/>
</dbReference>
<feature type="chain" id="PRO_5032881456" description="LRRNT domain-containing protein" evidence="6">
    <location>
        <begin position="20"/>
        <end position="336"/>
    </location>
</feature>
<reference evidence="8" key="1">
    <citation type="submission" date="2018-11" db="EMBL/GenBank/DDBJ databases">
        <authorList>
            <person name="Alioto T."/>
            <person name="Alioto T."/>
        </authorList>
    </citation>
    <scope>NUCLEOTIDE SEQUENCE</scope>
</reference>
<dbReference type="Pfam" id="PF13855">
    <property type="entry name" value="LRR_8"/>
    <property type="match status" value="1"/>
</dbReference>
<dbReference type="Gene3D" id="3.80.10.10">
    <property type="entry name" value="Ribonuclease Inhibitor"/>
    <property type="match status" value="2"/>
</dbReference>
<dbReference type="SMART" id="SM00209">
    <property type="entry name" value="TSP1"/>
    <property type="match status" value="1"/>
</dbReference>
<comment type="caution">
    <text evidence="8">The sequence shown here is derived from an EMBL/GenBank/DDBJ whole genome shotgun (WGS) entry which is preliminary data.</text>
</comment>
<dbReference type="OrthoDB" id="6160103at2759"/>
<keyword evidence="2 6" id="KW-0732">Signal</keyword>
<keyword evidence="9" id="KW-1185">Reference proteome</keyword>
<evidence type="ECO:0000256" key="5">
    <source>
        <dbReference type="ARBA" id="ARBA00023180"/>
    </source>
</evidence>
<dbReference type="AlphaFoldDB" id="A0A8B6CBD3"/>
<keyword evidence="5" id="KW-0325">Glycoprotein</keyword>
<dbReference type="Pfam" id="PF01462">
    <property type="entry name" value="LRRNT"/>
    <property type="match status" value="1"/>
</dbReference>
<dbReference type="InterPro" id="IPR001611">
    <property type="entry name" value="Leu-rich_rpt"/>
</dbReference>
<dbReference type="SMART" id="SM00369">
    <property type="entry name" value="LRR_TYP"/>
    <property type="match status" value="4"/>
</dbReference>
<dbReference type="InterPro" id="IPR003591">
    <property type="entry name" value="Leu-rich_rpt_typical-subtyp"/>
</dbReference>
<evidence type="ECO:0000256" key="4">
    <source>
        <dbReference type="ARBA" id="ARBA00023157"/>
    </source>
</evidence>
<dbReference type="InterPro" id="IPR026906">
    <property type="entry name" value="LRR_5"/>
</dbReference>
<evidence type="ECO:0000256" key="2">
    <source>
        <dbReference type="ARBA" id="ARBA00022729"/>
    </source>
</evidence>
<name>A0A8B6CBD3_MYTGA</name>
<evidence type="ECO:0000313" key="9">
    <source>
        <dbReference type="Proteomes" id="UP000596742"/>
    </source>
</evidence>
<evidence type="ECO:0000313" key="8">
    <source>
        <dbReference type="EMBL" id="VDI02815.1"/>
    </source>
</evidence>
<keyword evidence="1" id="KW-0433">Leucine-rich repeat</keyword>
<dbReference type="PROSITE" id="PS50092">
    <property type="entry name" value="TSP1"/>
    <property type="match status" value="1"/>
</dbReference>
<dbReference type="InterPro" id="IPR036383">
    <property type="entry name" value="TSP1_rpt_sf"/>
</dbReference>
<dbReference type="Proteomes" id="UP000596742">
    <property type="component" value="Unassembled WGS sequence"/>
</dbReference>
<dbReference type="Pfam" id="PF00090">
    <property type="entry name" value="TSP_1"/>
    <property type="match status" value="1"/>
</dbReference>
<evidence type="ECO:0000256" key="6">
    <source>
        <dbReference type="SAM" id="SignalP"/>
    </source>
</evidence>
<dbReference type="EMBL" id="UYJE01001521">
    <property type="protein sequence ID" value="VDI02815.1"/>
    <property type="molecule type" value="Genomic_DNA"/>
</dbReference>
<dbReference type="Pfam" id="PF13306">
    <property type="entry name" value="LRR_5"/>
    <property type="match status" value="1"/>
</dbReference>
<dbReference type="SUPFAM" id="SSF82895">
    <property type="entry name" value="TSP-1 type 1 repeat"/>
    <property type="match status" value="1"/>
</dbReference>
<sequence length="336" mass="37261">MANIGILIAMVSFLPTAYGQSQRCTVPELSQCVCIKTEVYCEDIGLTEVPRNIPNTTTALVLDGNAITKIESASFFGLPSLEKLSLRDNKISSIETGAFDWLWSLTALFVDHSTEIDVPTEVLTAITTLTNLTRLDLTNCRISSEDLNLLSGLKSLQHLTLDNNDISYIKPGLFNGFLSLYHLSLRNTSLTAVSANIFDATTILKVLIIFDNPLMCCTMTDYFEWLPNQLPYLVVAGTCHDFNRTTDIRIFNTSHCTFPVDDQWSSWSTPTCSVTCGIGTGLRNRSCDSPPPSDNGKECIGSYTEAINCSLIACPEPYRRRGKYYNFCLFFLLPSS</sequence>